<dbReference type="SMART" id="SM00288">
    <property type="entry name" value="VHS"/>
    <property type="match status" value="1"/>
</dbReference>
<dbReference type="Pfam" id="PF00790">
    <property type="entry name" value="VHS"/>
    <property type="match status" value="1"/>
</dbReference>
<protein>
    <submittedName>
        <fullName evidence="9">Uncharacterized protein</fullName>
    </submittedName>
</protein>
<dbReference type="PANTHER" id="PTHR45898:SF4">
    <property type="entry name" value="TARGET OF MYB PROTEIN 1"/>
    <property type="match status" value="1"/>
</dbReference>
<organism evidence="9 10">
    <name type="scientific">Dendrobium chrysotoxum</name>
    <name type="common">Orchid</name>
    <dbReference type="NCBI Taxonomy" id="161865"/>
    <lineage>
        <taxon>Eukaryota</taxon>
        <taxon>Viridiplantae</taxon>
        <taxon>Streptophyta</taxon>
        <taxon>Embryophyta</taxon>
        <taxon>Tracheophyta</taxon>
        <taxon>Spermatophyta</taxon>
        <taxon>Magnoliopsida</taxon>
        <taxon>Liliopsida</taxon>
        <taxon>Asparagales</taxon>
        <taxon>Orchidaceae</taxon>
        <taxon>Epidendroideae</taxon>
        <taxon>Malaxideae</taxon>
        <taxon>Dendrobiinae</taxon>
        <taxon>Dendrobium</taxon>
    </lineage>
</organism>
<dbReference type="SUPFAM" id="SSF48464">
    <property type="entry name" value="ENTH/VHS domain"/>
    <property type="match status" value="1"/>
</dbReference>
<dbReference type="CDD" id="cd14231">
    <property type="entry name" value="GAT_GGA-like_plant"/>
    <property type="match status" value="1"/>
</dbReference>
<dbReference type="GO" id="GO:0016020">
    <property type="term" value="C:membrane"/>
    <property type="evidence" value="ECO:0007669"/>
    <property type="project" value="UniProtKB-SubCell"/>
</dbReference>
<dbReference type="Proteomes" id="UP000775213">
    <property type="component" value="Unassembled WGS sequence"/>
</dbReference>
<evidence type="ECO:0000256" key="3">
    <source>
        <dbReference type="ARBA" id="ARBA00022448"/>
    </source>
</evidence>
<evidence type="ECO:0000313" key="10">
    <source>
        <dbReference type="Proteomes" id="UP000775213"/>
    </source>
</evidence>
<keyword evidence="5" id="KW-0472">Membrane</keyword>
<dbReference type="InterPro" id="IPR044836">
    <property type="entry name" value="TOL_plant"/>
</dbReference>
<dbReference type="Pfam" id="PF03127">
    <property type="entry name" value="GAT"/>
    <property type="match status" value="1"/>
</dbReference>
<keyword evidence="10" id="KW-1185">Reference proteome</keyword>
<evidence type="ECO:0000256" key="5">
    <source>
        <dbReference type="ARBA" id="ARBA00023136"/>
    </source>
</evidence>
<feature type="compositionally biased region" description="Acidic residues" evidence="6">
    <location>
        <begin position="285"/>
        <end position="294"/>
    </location>
</feature>
<dbReference type="GO" id="GO:0043328">
    <property type="term" value="P:protein transport to vacuole involved in ubiquitin-dependent protein catabolic process via the multivesicular body sorting pathway"/>
    <property type="evidence" value="ECO:0007669"/>
    <property type="project" value="InterPro"/>
</dbReference>
<dbReference type="PANTHER" id="PTHR45898">
    <property type="entry name" value="TOM1-LIKE PROTEIN"/>
    <property type="match status" value="1"/>
</dbReference>
<keyword evidence="3" id="KW-0813">Transport</keyword>
<comment type="subcellular location">
    <subcellularLocation>
        <location evidence="1">Membrane</location>
        <topology evidence="1">Peripheral membrane protein</topology>
    </subcellularLocation>
</comment>
<feature type="domain" description="VHS" evidence="7">
    <location>
        <begin position="9"/>
        <end position="138"/>
    </location>
</feature>
<dbReference type="PROSITE" id="PS50909">
    <property type="entry name" value="GAT"/>
    <property type="match status" value="1"/>
</dbReference>
<dbReference type="InterPro" id="IPR002014">
    <property type="entry name" value="VHS_dom"/>
</dbReference>
<dbReference type="PROSITE" id="PS50179">
    <property type="entry name" value="VHS"/>
    <property type="match status" value="1"/>
</dbReference>
<feature type="region of interest" description="Disordered" evidence="6">
    <location>
        <begin position="279"/>
        <end position="303"/>
    </location>
</feature>
<dbReference type="GO" id="GO:0035091">
    <property type="term" value="F:phosphatidylinositol binding"/>
    <property type="evidence" value="ECO:0007669"/>
    <property type="project" value="InterPro"/>
</dbReference>
<dbReference type="GO" id="GO:0043130">
    <property type="term" value="F:ubiquitin binding"/>
    <property type="evidence" value="ECO:0007669"/>
    <property type="project" value="InterPro"/>
</dbReference>
<evidence type="ECO:0000313" key="9">
    <source>
        <dbReference type="EMBL" id="KAH0466965.1"/>
    </source>
</evidence>
<feature type="domain" description="GAT" evidence="8">
    <location>
        <begin position="180"/>
        <end position="268"/>
    </location>
</feature>
<evidence type="ECO:0000256" key="4">
    <source>
        <dbReference type="ARBA" id="ARBA00022927"/>
    </source>
</evidence>
<dbReference type="Gene3D" id="1.20.58.160">
    <property type="match status" value="1"/>
</dbReference>
<comment type="caution">
    <text evidence="9">The sequence shown here is derived from an EMBL/GenBank/DDBJ whole genome shotgun (WGS) entry which is preliminary data.</text>
</comment>
<dbReference type="CDD" id="cd03561">
    <property type="entry name" value="VHS"/>
    <property type="match status" value="1"/>
</dbReference>
<dbReference type="FunFam" id="1.25.40.90:FF:000028">
    <property type="entry name" value="TOM1-like protein 2"/>
    <property type="match status" value="1"/>
</dbReference>
<dbReference type="EMBL" id="JAGFBR010000005">
    <property type="protein sequence ID" value="KAH0466965.1"/>
    <property type="molecule type" value="Genomic_DNA"/>
</dbReference>
<dbReference type="InterPro" id="IPR004152">
    <property type="entry name" value="GAT_dom"/>
</dbReference>
<evidence type="ECO:0000256" key="2">
    <source>
        <dbReference type="ARBA" id="ARBA00007708"/>
    </source>
</evidence>
<accession>A0AAV7GYS6</accession>
<evidence type="ECO:0000256" key="6">
    <source>
        <dbReference type="SAM" id="MobiDB-lite"/>
    </source>
</evidence>
<sequence length="616" mass="69185">MPNSLVDRATSDMLIGPDWAMNLEICDVLNHDHGQIRDFLKGLKKRIKSKNSKVQLLALTLLETVVKSCSDMVHMHIVDKDIPHEMVKIVKKKPDFHVKEKILVLIESWQEAFGGPQGRYPQFFMAYHELLRAGVVFPKRPVKSTPIFTSTQTRSTTSYPHSMRKHDKKTEKLEASSDSEIHFLSLADIQNARVMMDVLVEMLNALDPGNKEDVKQEVIVELVEKCRLYRQRVVHLVNSTSDEKLLREGLALNDDLQNVLSKYDAIVIEVSKKPKKQNSLHDLVDLDDNNQDADNESHRRSNAPLQQLLLTAPPGPNDIPITSPRSCPQLDLLSGEEFNTASIHNSLALVPANETTAPSADDQNMPVLTGIYSPRNCGNNCTANIAFQAEQDYTVASLFQQQQQSISYLDGSAMNHGQSVHEHASFVQKAQPSHGDPSWNNHIVDTQQQARIGEVDQGGALPPPPWEIELAESSQPLTIQQQHFQNERTQEIITYSTGIQRNQPMGMFPPHDQAYHLSNAYYQSMQGGQVASYNYGQQSESQLYCYNTSHSYSNASELSHKSNGLCLQDSYMNAGHYYQMPSTSSSSYLQQRFKADDNLFGDLVSIAKSKTNRPAN</sequence>
<evidence type="ECO:0000259" key="8">
    <source>
        <dbReference type="PROSITE" id="PS50909"/>
    </source>
</evidence>
<dbReference type="GO" id="GO:0005737">
    <property type="term" value="C:cytoplasm"/>
    <property type="evidence" value="ECO:0007669"/>
    <property type="project" value="UniProtKB-ARBA"/>
</dbReference>
<reference evidence="9 10" key="1">
    <citation type="journal article" date="2021" name="Hortic Res">
        <title>Chromosome-scale assembly of the Dendrobium chrysotoxum genome enhances the understanding of orchid evolution.</title>
        <authorList>
            <person name="Zhang Y."/>
            <person name="Zhang G.Q."/>
            <person name="Zhang D."/>
            <person name="Liu X.D."/>
            <person name="Xu X.Y."/>
            <person name="Sun W.H."/>
            <person name="Yu X."/>
            <person name="Zhu X."/>
            <person name="Wang Z.W."/>
            <person name="Zhao X."/>
            <person name="Zhong W.Y."/>
            <person name="Chen H."/>
            <person name="Yin W.L."/>
            <person name="Huang T."/>
            <person name="Niu S.C."/>
            <person name="Liu Z.J."/>
        </authorList>
    </citation>
    <scope>NUCLEOTIDE SEQUENCE [LARGE SCALE GENOMIC DNA]</scope>
    <source>
        <strain evidence="9">Lindl</strain>
    </source>
</reference>
<dbReference type="InterPro" id="IPR038425">
    <property type="entry name" value="GAT_sf"/>
</dbReference>
<proteinExistence type="inferred from homology"/>
<dbReference type="InterPro" id="IPR008942">
    <property type="entry name" value="ENTH_VHS"/>
</dbReference>
<dbReference type="Gene3D" id="1.25.40.90">
    <property type="match status" value="1"/>
</dbReference>
<comment type="similarity">
    <text evidence="2">Belongs to the TOM1 family.</text>
</comment>
<name>A0AAV7GYS6_DENCH</name>
<keyword evidence="4" id="KW-0653">Protein transport</keyword>
<evidence type="ECO:0000256" key="1">
    <source>
        <dbReference type="ARBA" id="ARBA00004170"/>
    </source>
</evidence>
<gene>
    <name evidence="9" type="ORF">IEQ34_004203</name>
</gene>
<dbReference type="AlphaFoldDB" id="A0AAV7GYS6"/>
<dbReference type="SUPFAM" id="SSF89009">
    <property type="entry name" value="GAT-like domain"/>
    <property type="match status" value="1"/>
</dbReference>
<evidence type="ECO:0000259" key="7">
    <source>
        <dbReference type="PROSITE" id="PS50179"/>
    </source>
</evidence>